<evidence type="ECO:0000256" key="1">
    <source>
        <dbReference type="SAM" id="MobiDB-lite"/>
    </source>
</evidence>
<evidence type="ECO:0000313" key="2">
    <source>
        <dbReference type="EMBL" id="MFD0792764.1"/>
    </source>
</evidence>
<dbReference type="Proteomes" id="UP001597010">
    <property type="component" value="Unassembled WGS sequence"/>
</dbReference>
<organism evidence="2 3">
    <name type="scientific">Mucilaginibacter litoreus</name>
    <dbReference type="NCBI Taxonomy" id="1048221"/>
    <lineage>
        <taxon>Bacteria</taxon>
        <taxon>Pseudomonadati</taxon>
        <taxon>Bacteroidota</taxon>
        <taxon>Sphingobacteriia</taxon>
        <taxon>Sphingobacteriales</taxon>
        <taxon>Sphingobacteriaceae</taxon>
        <taxon>Mucilaginibacter</taxon>
    </lineage>
</organism>
<protein>
    <submittedName>
        <fullName evidence="2">Uncharacterized protein</fullName>
    </submittedName>
</protein>
<comment type="caution">
    <text evidence="2">The sequence shown here is derived from an EMBL/GenBank/DDBJ whole genome shotgun (WGS) entry which is preliminary data.</text>
</comment>
<reference evidence="3" key="1">
    <citation type="journal article" date="2019" name="Int. J. Syst. Evol. Microbiol.">
        <title>The Global Catalogue of Microorganisms (GCM) 10K type strain sequencing project: providing services to taxonomists for standard genome sequencing and annotation.</title>
        <authorList>
            <consortium name="The Broad Institute Genomics Platform"/>
            <consortium name="The Broad Institute Genome Sequencing Center for Infectious Disease"/>
            <person name="Wu L."/>
            <person name="Ma J."/>
        </authorList>
    </citation>
    <scope>NUCLEOTIDE SEQUENCE [LARGE SCALE GENOMIC DNA]</scope>
    <source>
        <strain evidence="3">CCUG 61484</strain>
    </source>
</reference>
<dbReference type="RefSeq" id="WP_377111553.1">
    <property type="nucleotide sequence ID" value="NZ_JBHTHZ010000002.1"/>
</dbReference>
<name>A0ABW3AQZ2_9SPHI</name>
<feature type="region of interest" description="Disordered" evidence="1">
    <location>
        <begin position="48"/>
        <end position="77"/>
    </location>
</feature>
<keyword evidence="3" id="KW-1185">Reference proteome</keyword>
<accession>A0ABW3AQZ2</accession>
<proteinExistence type="predicted"/>
<dbReference type="EMBL" id="JBHTHZ010000002">
    <property type="protein sequence ID" value="MFD0792764.1"/>
    <property type="molecule type" value="Genomic_DNA"/>
</dbReference>
<evidence type="ECO:0000313" key="3">
    <source>
        <dbReference type="Proteomes" id="UP001597010"/>
    </source>
</evidence>
<gene>
    <name evidence="2" type="ORF">ACFQZX_04005</name>
</gene>
<sequence>MKKYILKPGMHQFTPGSPAIHSNDNLTDDEAEWYLQCHPHIAKLFVERPENGESERQAGGTRRKRRARRISGSFTNQ</sequence>